<feature type="signal peptide" evidence="14">
    <location>
        <begin position="1"/>
        <end position="26"/>
    </location>
</feature>
<feature type="domain" description="UPAR/Ly6" evidence="15">
    <location>
        <begin position="3228"/>
        <end position="3308"/>
    </location>
</feature>
<feature type="domain" description="UPAR/Ly6" evidence="15">
    <location>
        <begin position="4497"/>
        <end position="4575"/>
    </location>
</feature>
<dbReference type="InterPro" id="IPR016054">
    <property type="entry name" value="LY6_UPA_recep-like"/>
</dbReference>
<feature type="domain" description="UPAR/Ly6" evidence="15">
    <location>
        <begin position="3865"/>
        <end position="3945"/>
    </location>
</feature>
<dbReference type="InterPro" id="IPR052065">
    <property type="entry name" value="Compl_asym_regulator"/>
</dbReference>
<feature type="domain" description="UPAR/Ly6" evidence="15">
    <location>
        <begin position="4375"/>
        <end position="4459"/>
    </location>
</feature>
<evidence type="ECO:0000256" key="8">
    <source>
        <dbReference type="ARBA" id="ARBA00023136"/>
    </source>
</evidence>
<evidence type="ECO:0000256" key="7">
    <source>
        <dbReference type="ARBA" id="ARBA00022737"/>
    </source>
</evidence>
<keyword evidence="6 14" id="KW-0732">Signal</keyword>
<feature type="chain" id="PRO_5036458070" description="UPAR/Ly6 domain-containing protein" evidence="14">
    <location>
        <begin position="27"/>
        <end position="4825"/>
    </location>
</feature>
<dbReference type="FunFam" id="2.20.100.10:FF:000007">
    <property type="entry name" value="Thrombospondin 1"/>
    <property type="match status" value="1"/>
</dbReference>
<organism evidence="16 17">
    <name type="scientific">Magallana gigas</name>
    <name type="common">Pacific oyster</name>
    <name type="synonym">Crassostrea gigas</name>
    <dbReference type="NCBI Taxonomy" id="29159"/>
    <lineage>
        <taxon>Eukaryota</taxon>
        <taxon>Metazoa</taxon>
        <taxon>Spiralia</taxon>
        <taxon>Lophotrochozoa</taxon>
        <taxon>Mollusca</taxon>
        <taxon>Bivalvia</taxon>
        <taxon>Autobranchia</taxon>
        <taxon>Pteriomorphia</taxon>
        <taxon>Ostreida</taxon>
        <taxon>Ostreoidea</taxon>
        <taxon>Ostreidae</taxon>
        <taxon>Magallana</taxon>
    </lineage>
</organism>
<name>A0A8W8ITE4_MAGGI</name>
<evidence type="ECO:0000256" key="3">
    <source>
        <dbReference type="ARBA" id="ARBA00022475"/>
    </source>
</evidence>
<protein>
    <recommendedName>
        <fullName evidence="15">UPAR/Ly6 domain-containing protein</fullName>
    </recommendedName>
</protein>
<keyword evidence="13" id="KW-0812">Transmembrane</keyword>
<dbReference type="SMART" id="SM00134">
    <property type="entry name" value="LU"/>
    <property type="match status" value="8"/>
</dbReference>
<dbReference type="InterPro" id="IPR036055">
    <property type="entry name" value="LDL_receptor-like_sf"/>
</dbReference>
<evidence type="ECO:0000256" key="14">
    <source>
        <dbReference type="SAM" id="SignalP"/>
    </source>
</evidence>
<dbReference type="SUPFAM" id="SSF82895">
    <property type="entry name" value="TSP-1 type 1 repeat"/>
    <property type="match status" value="32"/>
</dbReference>
<evidence type="ECO:0000256" key="11">
    <source>
        <dbReference type="PROSITE-ProRule" id="PRU00124"/>
    </source>
</evidence>
<dbReference type="Gene3D" id="2.20.100.10">
    <property type="entry name" value="Thrombospondin type-1 (TSP1) repeat"/>
    <property type="match status" value="32"/>
</dbReference>
<dbReference type="InterPro" id="IPR018363">
    <property type="entry name" value="CD59_antigen_CS"/>
</dbReference>
<reference evidence="16" key="1">
    <citation type="submission" date="2022-08" db="UniProtKB">
        <authorList>
            <consortium name="EnsemblMetazoa"/>
        </authorList>
    </citation>
    <scope>IDENTIFICATION</scope>
    <source>
        <strain evidence="16">05x7-T-G4-1.051#20</strain>
    </source>
</reference>
<evidence type="ECO:0000256" key="5">
    <source>
        <dbReference type="ARBA" id="ARBA00022536"/>
    </source>
</evidence>
<dbReference type="InterPro" id="IPR000884">
    <property type="entry name" value="TSP1_rpt"/>
</dbReference>
<feature type="region of interest" description="Disordered" evidence="12">
    <location>
        <begin position="120"/>
        <end position="141"/>
    </location>
</feature>
<evidence type="ECO:0000259" key="15">
    <source>
        <dbReference type="SMART" id="SM00134"/>
    </source>
</evidence>
<dbReference type="SUPFAM" id="SSF57424">
    <property type="entry name" value="LDL receptor-like module"/>
    <property type="match status" value="1"/>
</dbReference>
<dbReference type="InterPro" id="IPR045860">
    <property type="entry name" value="Snake_toxin-like_sf"/>
</dbReference>
<feature type="domain" description="UPAR/Ly6" evidence="15">
    <location>
        <begin position="4127"/>
        <end position="4206"/>
    </location>
</feature>
<feature type="domain" description="UPAR/Ly6" evidence="15">
    <location>
        <begin position="3612"/>
        <end position="3689"/>
    </location>
</feature>
<dbReference type="InterPro" id="IPR023415">
    <property type="entry name" value="LDLR_class-A_CS"/>
</dbReference>
<evidence type="ECO:0000313" key="17">
    <source>
        <dbReference type="Proteomes" id="UP000005408"/>
    </source>
</evidence>
<dbReference type="PROSITE" id="PS00983">
    <property type="entry name" value="LY6_UPAR"/>
    <property type="match status" value="29"/>
</dbReference>
<keyword evidence="5" id="KW-0245">EGF-like domain</keyword>
<evidence type="ECO:0000256" key="1">
    <source>
        <dbReference type="ARBA" id="ARBA00004236"/>
    </source>
</evidence>
<dbReference type="PROSITE" id="PS50068">
    <property type="entry name" value="LDLRA_2"/>
    <property type="match status" value="1"/>
</dbReference>
<feature type="transmembrane region" description="Helical" evidence="13">
    <location>
        <begin position="4805"/>
        <end position="4824"/>
    </location>
</feature>
<keyword evidence="4" id="KW-0964">Secreted</keyword>
<evidence type="ECO:0000256" key="13">
    <source>
        <dbReference type="SAM" id="Phobius"/>
    </source>
</evidence>
<dbReference type="InterPro" id="IPR002172">
    <property type="entry name" value="LDrepeatLR_classA_rpt"/>
</dbReference>
<dbReference type="Pfam" id="PF00090">
    <property type="entry name" value="TSP_1"/>
    <property type="match status" value="32"/>
</dbReference>
<feature type="domain" description="UPAR/Ly6" evidence="15">
    <location>
        <begin position="3484"/>
        <end position="3563"/>
    </location>
</feature>
<keyword evidence="13" id="KW-1133">Transmembrane helix</keyword>
<evidence type="ECO:0000256" key="10">
    <source>
        <dbReference type="ARBA" id="ARBA00023180"/>
    </source>
</evidence>
<keyword evidence="7" id="KW-0677">Repeat</keyword>
<dbReference type="InterPro" id="IPR036383">
    <property type="entry name" value="TSP1_rpt_sf"/>
</dbReference>
<accession>A0A8W8ITE4</accession>
<keyword evidence="17" id="KW-1185">Reference proteome</keyword>
<dbReference type="SMART" id="SM00209">
    <property type="entry name" value="TSP1"/>
    <property type="match status" value="36"/>
</dbReference>
<dbReference type="Proteomes" id="UP000005408">
    <property type="component" value="Unassembled WGS sequence"/>
</dbReference>
<dbReference type="Gene3D" id="2.10.60.10">
    <property type="entry name" value="CD59"/>
    <property type="match status" value="6"/>
</dbReference>
<evidence type="ECO:0000256" key="6">
    <source>
        <dbReference type="ARBA" id="ARBA00022729"/>
    </source>
</evidence>
<keyword evidence="3" id="KW-1003">Cell membrane</keyword>
<dbReference type="Pfam" id="PF00021">
    <property type="entry name" value="UPAR_LY6"/>
    <property type="match status" value="6"/>
</dbReference>
<evidence type="ECO:0000256" key="2">
    <source>
        <dbReference type="ARBA" id="ARBA00004613"/>
    </source>
</evidence>
<dbReference type="PANTHER" id="PTHR22906:SF43">
    <property type="entry name" value="PROPERDIN"/>
    <property type="match status" value="1"/>
</dbReference>
<dbReference type="FunFam" id="2.20.100.10:FF:000001">
    <property type="entry name" value="semaphorin-5A isoform X1"/>
    <property type="match status" value="1"/>
</dbReference>
<sequence>MVCSSRGAALCLILLSLLCLLESTRGHRCYVCSYGKKKTDCSKIETCKKDEESCETKVHRDKTEITKVCKKTSSCKTRCDARAVECHFCCTGDLCNKDSGYADFEPWQQWSSCSKQCGGGKRSRNRSCTSTSIPCSGGSKEEEDCNTQACSITTGMRCYYCKGKKNSDCTKTETCKKDELSCETKIKRNGADIEKKCKKTKDCKPKCDKKDHDCTLCCTGDLCNKDQGYAEFKNWGAWSACSKACGGGKRSRNRECASTGDIPCSDDTTEEEDCNTNTCATNVMRCYYCKGKKNSDCTKTETCKKDELSCETKIKRNGADIEKKCKKTKDCKPKCDKKDHDCTLCCTGDLCNKDQGYAEFKNWGAWSACSKACGGGKRSRNRECASTGDIPCSDDSTEEEDCNTNACATNVMRCYYCKGKKNSDCTKTETCKNDELSCETKIKRNGADIEKKCKKTKDCKPKCDKKDHDCTLCCTGDLCNKDQGYAEFKNWGAWSACSKACGGGKRSRNRECASTGDIPCSDDTTEEEDCNTNTCATNVMRCYYCKGKKNSDCTKTETCKKDELSCETKIKRNGADIEKKCKKTKDCKPKCDKKDHDCTLCCTGDLCNKDQGYAEFKNWGAWSACSKACGGGKRSRNRECASTGDIPCSDDSTEEEDCNTNACATNVMRCYYCKGKKNSDCTKTETCKNDELSCETKIKRNGADIEKKCKKTKDCKPKCDKKDHDCTLCCTGDLCNKDQGYAEFKNWGAWSACSKACGGGKRSRNRECASTGDIPCSDDTTEEEDCNTNTCATNVMRCYYCKGKKNSDCTKTETCKKDELSCETKIKRNGADIEKKCKKTKDCKPKCDKKDHDCTLCCTGDLCNKDQGYAEFKNWGAWSACSKACGGGKRSRNRECASTGDIPCSDDSTEEEDCNTNACATNVMRCYYCKGKKNSDCTKTETCKNDELSCETKIKRNGADIEKKCKKTKDCKPKCDKKDHDCTLCCTGDLCNKDQGYAEFKNWGAWSACSKACGGGKRSRNRECASTGDIPCSDDTTEEEDCNTNACATNVMRCYYCKGKKNSDCTKTETCKKDELSCETKIKRNGADIEKKCKKTKDCKPKCDKKDHDCTLCCTGDLCNKDQGYAEFKNWGAWSACSKACGGGKRSRNRECASTGDIPCSDDSTEEEDCNTNACATNVMRCYYCKGKKNSDCTKTETCKNDELSCETKIKRNGADIEKKCKKTKDCKPKCDKKDHDCTLCCTGDLCNKDQGYAEFKNWGAWSACSKACGGGKRSRNRECASTGDIPCSDDTTEEEDCNTNACATNVMRCYYCKGKKNSDCTKTETCKNDELSCETKIKRNGADIEKKCKKTKDCKPKCDKKDHDCTLCCTGDLCNKDQGYAEFKNWGAWSACSKACGGGKRSRNRECASTGDIPCSDDTTEEEDCNTNACATNVMRCYYCKGKKNSDCTKTETCKNDELSCETKIKRNGADIEKKCKKTKDCKPKCDKKDHDCTLCCTGDLCNKDQGYAEFKNWGAWSACSKACGGGKRSRNRECASTGDIPCSDDTTEEEDCNTNACATNVMRCYYCKGKKNSDCTKTETCKNDELSCETKIKRNGADIEKKCKKTKDCKPKCDKKDNDCTLCCTGDLCNKDQGYAEFKNWGAWSACSKACGGGKRSRNRECASTGDIPCSDDTTEEEDCNTNACATNVMRCYYCKGKKNSDCTKTETCKNDELSCETKIKRNGADIEKKCKKTKDCKPKCDKKDHDCTLCCTGDLCNKDQGYAEFKNWGAWSACSKACGGGKRSRNRECASTGDIPCSDDTTEEEDCNTNACATNVMRCYYCKGKKNSDCTKTETCKNDELSCETKIKRNGADIEKKCKKTKDCKPKCDKKDHDCTLCCTGDLCNKDQGYAEFKNWGAWSACSKACGGGKRSRNRECASTGDIPCSDDTTEEEDCNTNACATNVMRCYYCKGKKNSDCTKTETCKNDELSCETKIKRNGADIEKKCKKTKDCKPKCDKKDHDCTLCCTGDLCNKDQGYAEFKNWGAWSACSKACGGGKRSRNRECASTGDIPCSDDTTEEEDCNTNACATNVMRCYYCKGKKNSDCTKTETCKNDELSCETKIKRNGADIEKKCKKTKDCKPKCDKKDHDCTLCCTGDLCNKDQGYAEFKNWGAWSACSKACGGGKRSRNRECASTGDIPCSDDTTEEEDCNTNACATNVMRCYYCKGKKNSDCTKTETCKKDELSCETKIKRNGADIEKKCKKTKDCKPKCDKKDHDCTLCCTGDLCNKDQGYAEFKNWGAWSACSKACGGGKRSRNRECASTGDIPCSDDTTEEEDCNTNACATNVMRCYYCKGKKNSDCTKTETCKNDELSCETKIKRNGADIEKKCKKTKDCKPKCDKKDHDCTLCCTGDLCNKDQGYAEFKNWGAWSACSKACGGGKRSRNRECASTGDIPCSDDTTEEEDCNTNACATNVMRCYYCKGKKNSDCTKTETCKNDELSCETKIKRNGADIEKKCKKTKDCKPKCDKKDHDCTLCCTGDLCNKDQGYAEFKNWGAWSACSKACGGGKRSRNRECASTGDIPCSDDTTEEEDCNTNACATNVMRCYYCKGKKNSDCTKTETCKKDELSCETKIKRNGADIEKKCKKTKDCKPKCDKKDHDCTLCCTGDLCNKDQGYAEFKNWGAWSACSKACGGGKRSRNRECASTGDIPCSDDTTEEEDCNTNACATNVMRCYYCKGKKNSDCTKTETCKNDELSCETKIKRNGADIEKKCKKTKDCKPKCDKKDHDCTLCCTGDLCNKDQGYAEFKNWGAWSACSKACGGGKRSRNRECASTGDIPCSDDTTEEEDCNTNACATNVMRCYYCKGKKNSDCTKTETCKNDELSCETKIKRNGADIEKKCKKTKDCKPKCDKKDHDCTLCCTGDLCNKDQGYAEFKNWGAWSACSKACGGGKRSRNRECASTGDIPCSDDTTEEEDCNTNACATNVMRCYYCKGKKNSDCTKTETCKKDELSCETKIKRNGADIEKKCKKTKDCKPKCDKKDHDCTLCCTGDLCNKDLGYAEFKNWGAWSACSKACGGGKRSRNRECASTGDIPCSDDTTEEEDCNTNACATNVMRCYYCKGKKNSDCTKTETCKKDELSCETKIKRNGADIEKKCKKTKDCKPKCDKKDHDCTLCCTGDLCNKDQGYAAFKTWGAWSACSKACGGGKRSRSRECASTGDIPCSDDTTEEEDCNTHVCATNVMRCYDCKGKKNSDCTKIETCKKDELSCETKIKRNGADIEKKCKKTKDCKPKCDKKDHDCTLCCTGDLCNKDQGYAAFKTWGAWSACSKACGGGKRSRSRECASTGDIPCSDDTTEEEDCNTNACATNVMRCYDCKGKKNSDCTKIETCKKDELSCETKIKRNGADIEKKCKKTKDCKPKCDKKDHDCTLCCTGDLCNKDQGYAAFKTWGAWSACSKACGGGKRSRSRECASTGDIPCSDDTTEEEDCNTNACATNVMRCYDCKGKKNSDCTKIETCKKDELSCETKIKRNGADIEKKCKKTKDCKPKCDKKDHDCTLCCTGDLCNKDQGYAEFKNWGAWSACSKACGGGKRSRSRECASTGDIPCSDDTTEEEDCNTKACSNNKLKCFSCSLSSSNKECNKQRGSLTCQAGQNKCGVMVDRRTKKTLKTCASACTPRCDSNTCTFCCNTPNCNEEYGTYSLWTNWKQETVNNVEKLKRMRTCTSGECSGDVEETKDCTPSLCSTSTAPPVTKPTQFGCYTCSNAKSNEECNTKGRFVTCGGGQNICGTRIDKKSKKIIKVCTAVCNSYCDKRACIYCCNTPGCNEKYGSFGPWTSWVQESSNNVDILARNRSCLGEMCSEKSRETKPCTPGLCKAAGQKCYVCGNGKKNSDCTKIETCKSDEESCETRVYNKETKITKKCVKTKSCKTKCNPSDDSCVKCCTGSLCNKDDGYSEWSKWGPWTVCSKQCGGGLMKRKRDCSSTDMPCPGSPEEEKDCNTQACAAPTTSVPVTATWNPAQHGCFVCSHEKNNKKCNTKGIQACPKGQQMCGTRVDKKSKTVMKACTSSCKPGCNSNACTFCCSSAGCNEEFGTYSPWSSWKEKTNKGKKHLERTRKCTSEECSEDTTETKPCTPLLCSGYTQRCYVCKKGKKNSDCSTIETCKKDEDTCETRVEKDKTEITKKCAKEKSCKASCDPKDKFCVTCCKGSLCNENEGYGAYDTWGLWTSCSKRCGGGKQSRSRTCSSTTMPCDGPASEERGCNTAACAQSSQCQRCTNVKNNGECNKQKIEICSADQSCETKVDRRTKAVTKKCTPTSSCISLCHGNSAICTFCCQGDNCNEEYGEWVPWSAWSLKNGKKTRTRTCATLECSGEGEEEEACTGSSCTGVQNFQCRSCTNALTNAECRFGSLVTCPADQQACKTTVVRGSGQISKSCSTPSSCSTSCTAGSQTCTFCCTGSKCNEEYGTWGLWAPWSVTGTKGSMMTRSRTCTSIECSGGGIETIPCSGPICQQFRCQSCNNATSNEACNKNGFQTCSSNDDTCGTTVVRATKRVTKGCKPKGGCKPWCDGISCTFCCNSAYCNDVYGVWQLWTSWKVVQVNNVYKRQRTRDCASTECAGDPVEEEPCTGTLCAGGVQSPVDGGFTDWAAWSSCSKTCGGGTSERVRSCSQPTPAHGGKNCTGDSSESRDCNIQACAVDGSWGTWGPWALCSKTCGGGKQHRERKCDSPAPAHGGTNCTGNIMQLDDCNTILCPLPSSGKYINKCPPGWFTCKSGGITCIDASFKCDCANDCDDGSDEEISYAECKISQIANCKSGSGHVKKSWWMILITITLGVFLGPSLLS</sequence>
<dbReference type="PROSITE" id="PS50092">
    <property type="entry name" value="TSP1"/>
    <property type="match status" value="34"/>
</dbReference>
<evidence type="ECO:0000256" key="9">
    <source>
        <dbReference type="ARBA" id="ARBA00023157"/>
    </source>
</evidence>
<dbReference type="PROSITE" id="PS01209">
    <property type="entry name" value="LDLRA_1"/>
    <property type="match status" value="1"/>
</dbReference>
<comment type="caution">
    <text evidence="11">Lacks conserved residue(s) required for the propagation of feature annotation.</text>
</comment>
<keyword evidence="8 13" id="KW-0472">Membrane</keyword>
<dbReference type="SUPFAM" id="SSF57302">
    <property type="entry name" value="Snake toxin-like"/>
    <property type="match status" value="4"/>
</dbReference>
<dbReference type="GO" id="GO:0005886">
    <property type="term" value="C:plasma membrane"/>
    <property type="evidence" value="ECO:0007669"/>
    <property type="project" value="UniProtKB-SubCell"/>
</dbReference>
<dbReference type="PANTHER" id="PTHR22906">
    <property type="entry name" value="PROPERDIN"/>
    <property type="match status" value="1"/>
</dbReference>
<evidence type="ECO:0000256" key="12">
    <source>
        <dbReference type="SAM" id="MobiDB-lite"/>
    </source>
</evidence>
<dbReference type="InterPro" id="IPR035076">
    <property type="entry name" value="Toxin/TOLIP"/>
</dbReference>
<evidence type="ECO:0000256" key="4">
    <source>
        <dbReference type="ARBA" id="ARBA00022525"/>
    </source>
</evidence>
<comment type="subcellular location">
    <subcellularLocation>
        <location evidence="1">Cell membrane</location>
    </subcellularLocation>
    <subcellularLocation>
        <location evidence="2">Secreted</location>
    </subcellularLocation>
</comment>
<keyword evidence="9" id="KW-1015">Disulfide bond</keyword>
<evidence type="ECO:0000313" key="16">
    <source>
        <dbReference type="EnsemblMetazoa" id="G15596.3:cds"/>
    </source>
</evidence>
<feature type="domain" description="UPAR/Ly6" evidence="15">
    <location>
        <begin position="3356"/>
        <end position="3436"/>
    </location>
</feature>
<dbReference type="EnsemblMetazoa" id="G15596.3">
    <property type="protein sequence ID" value="G15596.3:cds"/>
    <property type="gene ID" value="G15596"/>
</dbReference>
<keyword evidence="10" id="KW-0325">Glycoprotein</keyword>
<dbReference type="SMART" id="SM00192">
    <property type="entry name" value="LDLa"/>
    <property type="match status" value="1"/>
</dbReference>
<dbReference type="Pfam" id="PF00087">
    <property type="entry name" value="Toxin_TOLIP"/>
    <property type="match status" value="1"/>
</dbReference>
<dbReference type="CDD" id="cd00112">
    <property type="entry name" value="LDLa"/>
    <property type="match status" value="1"/>
</dbReference>
<proteinExistence type="predicted"/>